<dbReference type="PANTHER" id="PTHR11119">
    <property type="entry name" value="XANTHINE-URACIL / VITAMIN C PERMEASE FAMILY MEMBER"/>
    <property type="match status" value="1"/>
</dbReference>
<evidence type="ECO:0000256" key="2">
    <source>
        <dbReference type="SAM" id="Phobius"/>
    </source>
</evidence>
<dbReference type="EMBL" id="JBEAFC010000008">
    <property type="protein sequence ID" value="KAL1546196.1"/>
    <property type="molecule type" value="Genomic_DNA"/>
</dbReference>
<keyword evidence="2" id="KW-1133">Transmembrane helix</keyword>
<accession>A0ABD1GPY0</accession>
<comment type="caution">
    <text evidence="3">The sequence shown here is derived from an EMBL/GenBank/DDBJ whole genome shotgun (WGS) entry which is preliminary data.</text>
</comment>
<keyword evidence="2" id="KW-0472">Membrane</keyword>
<name>A0ABD1GPY0_SALDI</name>
<evidence type="ECO:0000256" key="1">
    <source>
        <dbReference type="ARBA" id="ARBA00008821"/>
    </source>
</evidence>
<protein>
    <submittedName>
        <fullName evidence="3">Nucleobase-ascorbate transporter 6</fullName>
    </submittedName>
</protein>
<feature type="transmembrane region" description="Helical" evidence="2">
    <location>
        <begin position="46"/>
        <end position="67"/>
    </location>
</feature>
<evidence type="ECO:0000313" key="3">
    <source>
        <dbReference type="EMBL" id="KAL1546196.1"/>
    </source>
</evidence>
<keyword evidence="2" id="KW-0812">Transmembrane</keyword>
<keyword evidence="4" id="KW-1185">Reference proteome</keyword>
<comment type="similarity">
    <text evidence="1">Belongs to the nucleobase:cation symporter-2 (NCS2) (TC 2.A.40) family.</text>
</comment>
<reference evidence="3 4" key="1">
    <citation type="submission" date="2024-06" db="EMBL/GenBank/DDBJ databases">
        <title>A chromosome level genome sequence of Diviner's sage (Salvia divinorum).</title>
        <authorList>
            <person name="Ford S.A."/>
            <person name="Ro D.-K."/>
            <person name="Ness R.W."/>
            <person name="Phillips M.A."/>
        </authorList>
    </citation>
    <scope>NUCLEOTIDE SEQUENCE [LARGE SCALE GENOMIC DNA]</scope>
    <source>
        <strain evidence="3">SAF-2024a</strain>
        <tissue evidence="3">Leaf</tissue>
    </source>
</reference>
<proteinExistence type="inferred from homology"/>
<sequence>MSLFHFLCTKVAKGGEIGLPMLIVIVVFSQYLVHFVKPRKDIIDRFVLFSVVIVWIYAHVLTVEGAYNGEEE</sequence>
<evidence type="ECO:0000313" key="4">
    <source>
        <dbReference type="Proteomes" id="UP001567538"/>
    </source>
</evidence>
<dbReference type="AlphaFoldDB" id="A0ABD1GPY0"/>
<gene>
    <name evidence="3" type="primary">NAT6</name>
    <name evidence="3" type="ORF">AAHA92_22829</name>
</gene>
<organism evidence="3 4">
    <name type="scientific">Salvia divinorum</name>
    <name type="common">Maria pastora</name>
    <name type="synonym">Diviner's sage</name>
    <dbReference type="NCBI Taxonomy" id="28513"/>
    <lineage>
        <taxon>Eukaryota</taxon>
        <taxon>Viridiplantae</taxon>
        <taxon>Streptophyta</taxon>
        <taxon>Embryophyta</taxon>
        <taxon>Tracheophyta</taxon>
        <taxon>Spermatophyta</taxon>
        <taxon>Magnoliopsida</taxon>
        <taxon>eudicotyledons</taxon>
        <taxon>Gunneridae</taxon>
        <taxon>Pentapetalae</taxon>
        <taxon>asterids</taxon>
        <taxon>lamiids</taxon>
        <taxon>Lamiales</taxon>
        <taxon>Lamiaceae</taxon>
        <taxon>Nepetoideae</taxon>
        <taxon>Mentheae</taxon>
        <taxon>Salviinae</taxon>
        <taxon>Salvia</taxon>
        <taxon>Salvia subgen. Calosphace</taxon>
    </lineage>
</organism>
<feature type="transmembrane region" description="Helical" evidence="2">
    <location>
        <begin position="17"/>
        <end position="34"/>
    </location>
</feature>
<dbReference type="Proteomes" id="UP001567538">
    <property type="component" value="Unassembled WGS sequence"/>
</dbReference>